<gene>
    <name evidence="1" type="primary">slyA_2</name>
    <name evidence="1" type="ORF">WYH_02109</name>
</gene>
<dbReference type="Proteomes" id="UP000034392">
    <property type="component" value="Chromosome"/>
</dbReference>
<dbReference type="KEGG" id="aay:WYH_02109"/>
<dbReference type="EMBL" id="CP011452">
    <property type="protein sequence ID" value="AKH43143.1"/>
    <property type="molecule type" value="Genomic_DNA"/>
</dbReference>
<dbReference type="InterPro" id="IPR036390">
    <property type="entry name" value="WH_DNA-bd_sf"/>
</dbReference>
<evidence type="ECO:0000313" key="2">
    <source>
        <dbReference type="Proteomes" id="UP000034392"/>
    </source>
</evidence>
<dbReference type="Pfam" id="PF12802">
    <property type="entry name" value="MarR_2"/>
    <property type="match status" value="1"/>
</dbReference>
<dbReference type="InterPro" id="IPR000835">
    <property type="entry name" value="HTH_MarR-typ"/>
</dbReference>
<dbReference type="Gene3D" id="1.10.10.10">
    <property type="entry name" value="Winged helix-like DNA-binding domain superfamily/Winged helix DNA-binding domain"/>
    <property type="match status" value="1"/>
</dbReference>
<dbReference type="PANTHER" id="PTHR33164:SF89">
    <property type="entry name" value="MARR FAMILY REGULATORY PROTEIN"/>
    <property type="match status" value="1"/>
</dbReference>
<dbReference type="RefSeq" id="WP_053833531.1">
    <property type="nucleotide sequence ID" value="NZ_CP011452.2"/>
</dbReference>
<proteinExistence type="predicted"/>
<sequence length="158" mass="16988">MTKSGEIAREQMDWGILSGSVGPRIRLLRNAMQMRSISASAPYGLPTGSLTVLALVAANPGSSQIALARQAGINKSGLVGIVDELERRGLAARDRSQSDRRRNTLRVTPEGEEMMNTLFALVTEQEAPIRDALGAKDMALLISLVDRAITALEESEEA</sequence>
<dbReference type="SMART" id="SM00347">
    <property type="entry name" value="HTH_MARR"/>
    <property type="match status" value="1"/>
</dbReference>
<dbReference type="InterPro" id="IPR036388">
    <property type="entry name" value="WH-like_DNA-bd_sf"/>
</dbReference>
<dbReference type="GO" id="GO:0003700">
    <property type="term" value="F:DNA-binding transcription factor activity"/>
    <property type="evidence" value="ECO:0007669"/>
    <property type="project" value="InterPro"/>
</dbReference>
<dbReference type="AlphaFoldDB" id="A0A0F7KRP4"/>
<dbReference type="SUPFAM" id="SSF46785">
    <property type="entry name" value="Winged helix' DNA-binding domain"/>
    <property type="match status" value="1"/>
</dbReference>
<dbReference type="PATRIC" id="fig|1267766.3.peg.2134"/>
<dbReference type="PRINTS" id="PR00598">
    <property type="entry name" value="HTHMARR"/>
</dbReference>
<evidence type="ECO:0000313" key="1">
    <source>
        <dbReference type="EMBL" id="AKH43143.1"/>
    </source>
</evidence>
<dbReference type="GO" id="GO:0006950">
    <property type="term" value="P:response to stress"/>
    <property type="evidence" value="ECO:0007669"/>
    <property type="project" value="TreeGrafter"/>
</dbReference>
<name>A0A0F7KRP4_9SPHN</name>
<organism evidence="1 2">
    <name type="scientific">Croceibacterium atlanticum</name>
    <dbReference type="NCBI Taxonomy" id="1267766"/>
    <lineage>
        <taxon>Bacteria</taxon>
        <taxon>Pseudomonadati</taxon>
        <taxon>Pseudomonadota</taxon>
        <taxon>Alphaproteobacteria</taxon>
        <taxon>Sphingomonadales</taxon>
        <taxon>Erythrobacteraceae</taxon>
        <taxon>Croceibacterium</taxon>
    </lineage>
</organism>
<dbReference type="PANTHER" id="PTHR33164">
    <property type="entry name" value="TRANSCRIPTIONAL REGULATOR, MARR FAMILY"/>
    <property type="match status" value="1"/>
</dbReference>
<dbReference type="PROSITE" id="PS50995">
    <property type="entry name" value="HTH_MARR_2"/>
    <property type="match status" value="1"/>
</dbReference>
<reference evidence="1" key="1">
    <citation type="submission" date="2015-05" db="EMBL/GenBank/DDBJ databases">
        <title>The complete genome of Altererythrobacter atlanticus strain 26DY36.</title>
        <authorList>
            <person name="Wu Y.-H."/>
            <person name="Cheng H."/>
            <person name="Wu X.-W."/>
        </authorList>
    </citation>
    <scope>NUCLEOTIDE SEQUENCE [LARGE SCALE GENOMIC DNA]</scope>
    <source>
        <strain evidence="1">26DY36</strain>
    </source>
</reference>
<dbReference type="STRING" id="1267766.WYH_02109"/>
<protein>
    <submittedName>
        <fullName evidence="1">Transcriptional regulator SlyA</fullName>
    </submittedName>
</protein>
<dbReference type="OrthoDB" id="8228089at2"/>
<keyword evidence="2" id="KW-1185">Reference proteome</keyword>
<accession>A0A0F7KRP4</accession>
<dbReference type="InterPro" id="IPR039422">
    <property type="entry name" value="MarR/SlyA-like"/>
</dbReference>